<keyword evidence="1" id="KW-0812">Transmembrane</keyword>
<dbReference type="Pfam" id="PF11906">
    <property type="entry name" value="DUF3426"/>
    <property type="match status" value="1"/>
</dbReference>
<reference evidence="3" key="1">
    <citation type="submission" date="2016-07" db="EMBL/GenBank/DDBJ databases">
        <authorList>
            <person name="Florea S."/>
            <person name="Webb J.S."/>
            <person name="Jaromczyk J."/>
            <person name="Schardl C.L."/>
        </authorList>
    </citation>
    <scope>NUCLEOTIDE SEQUENCE [LARGE SCALE GENOMIC DNA]</scope>
    <source>
        <strain evidence="3">KCTC 42131</strain>
    </source>
</reference>
<dbReference type="AlphaFoldDB" id="A0A1E8CKQ5"/>
<feature type="transmembrane region" description="Helical" evidence="1">
    <location>
        <begin position="51"/>
        <end position="70"/>
    </location>
</feature>
<evidence type="ECO:0000313" key="2">
    <source>
        <dbReference type="EMBL" id="OFE12865.1"/>
    </source>
</evidence>
<sequence>MWTVIDTTKAADRGSRTATTLASQLPELEDGDQIIAGTVAHRQKTSAWRSAGYAVLSLLLAASLIAQIGYPHLDRLSQHETLRPWLLSFCQTLQCILPIRQDSSLIASRGLSIGPHPDYQNLSLMTLTFTNTADFPQPLPAIELNYSDVAGQTVAARRVYPRQYLSESSAAQAAFALSPGENVNAHLEFATPTADAVNYQVRFVYE</sequence>
<keyword evidence="1" id="KW-1133">Transmembrane helix</keyword>
<evidence type="ECO:0000256" key="1">
    <source>
        <dbReference type="SAM" id="Phobius"/>
    </source>
</evidence>
<keyword evidence="3" id="KW-1185">Reference proteome</keyword>
<proteinExistence type="predicted"/>
<evidence type="ECO:0000313" key="3">
    <source>
        <dbReference type="Proteomes" id="UP000175669"/>
    </source>
</evidence>
<dbReference type="InterPro" id="IPR021834">
    <property type="entry name" value="DUF3426"/>
</dbReference>
<gene>
    <name evidence="2" type="ORF">PHACT_06690</name>
</gene>
<accession>A0A1E8CKQ5</accession>
<keyword evidence="1" id="KW-0472">Membrane</keyword>
<comment type="caution">
    <text evidence="2">The sequence shown here is derived from an EMBL/GenBank/DDBJ whole genome shotgun (WGS) entry which is preliminary data.</text>
</comment>
<organism evidence="2 3">
    <name type="scientific">Pseudohongiella acticola</name>
    <dbReference type="NCBI Taxonomy" id="1524254"/>
    <lineage>
        <taxon>Bacteria</taxon>
        <taxon>Pseudomonadati</taxon>
        <taxon>Pseudomonadota</taxon>
        <taxon>Gammaproteobacteria</taxon>
        <taxon>Pseudomonadales</taxon>
        <taxon>Pseudohongiellaceae</taxon>
        <taxon>Pseudohongiella</taxon>
    </lineage>
</organism>
<dbReference type="RefSeq" id="WP_070116474.1">
    <property type="nucleotide sequence ID" value="NZ_MASR01000001.1"/>
</dbReference>
<dbReference type="Proteomes" id="UP000175669">
    <property type="component" value="Unassembled WGS sequence"/>
</dbReference>
<name>A0A1E8CKQ5_9GAMM</name>
<dbReference type="STRING" id="1524254.PHACT_06690"/>
<dbReference type="EMBL" id="MASR01000001">
    <property type="protein sequence ID" value="OFE12865.1"/>
    <property type="molecule type" value="Genomic_DNA"/>
</dbReference>
<evidence type="ECO:0008006" key="4">
    <source>
        <dbReference type="Google" id="ProtNLM"/>
    </source>
</evidence>
<protein>
    <recommendedName>
        <fullName evidence="4">DUF3426 domain-containing protein</fullName>
    </recommendedName>
</protein>